<dbReference type="InterPro" id="IPR005653">
    <property type="entry name" value="OstA-like_N"/>
</dbReference>
<name>A0A3N1XSY9_9GAMM</name>
<gene>
    <name evidence="4" type="primary">lptA</name>
    <name evidence="6" type="ORF">EDC57_2437</name>
</gene>
<comment type="subcellular location">
    <subcellularLocation>
        <location evidence="4">Periplasm</location>
    </subcellularLocation>
</comment>
<dbReference type="GO" id="GO:0001530">
    <property type="term" value="F:lipopolysaccharide binding"/>
    <property type="evidence" value="ECO:0007669"/>
    <property type="project" value="InterPro"/>
</dbReference>
<comment type="similarity">
    <text evidence="4">Belongs to the LptA family.</text>
</comment>
<dbReference type="NCBIfam" id="TIGR03002">
    <property type="entry name" value="outer_YhbN_LptA"/>
    <property type="match status" value="1"/>
</dbReference>
<dbReference type="Proteomes" id="UP000276634">
    <property type="component" value="Unassembled WGS sequence"/>
</dbReference>
<dbReference type="RefSeq" id="WP_123402149.1">
    <property type="nucleotide sequence ID" value="NZ_RJVI01000003.1"/>
</dbReference>
<dbReference type="HAMAP" id="MF_01914">
    <property type="entry name" value="LPS_assembly_LptA"/>
    <property type="match status" value="1"/>
</dbReference>
<dbReference type="Gene3D" id="2.60.450.10">
    <property type="entry name" value="Lipopolysaccharide (LPS) transport protein A like domain"/>
    <property type="match status" value="1"/>
</dbReference>
<feature type="chain" id="PRO_5018340515" description="Lipopolysaccharide export system protein LptA" evidence="4">
    <location>
        <begin position="29"/>
        <end position="169"/>
    </location>
</feature>
<keyword evidence="7" id="KW-1185">Reference proteome</keyword>
<dbReference type="Pfam" id="PF03968">
    <property type="entry name" value="LptD_N"/>
    <property type="match status" value="1"/>
</dbReference>
<keyword evidence="3 4" id="KW-0574">Periplasm</keyword>
<comment type="subunit">
    <text evidence="4">Component of the lipopolysaccharide transport and assembly complex.</text>
</comment>
<dbReference type="InterPro" id="IPR052037">
    <property type="entry name" value="LPS_export_LptA"/>
</dbReference>
<evidence type="ECO:0000259" key="5">
    <source>
        <dbReference type="Pfam" id="PF03968"/>
    </source>
</evidence>
<sequence precursor="true">MNRHPDRTLPWRLLAAAALLAAALGAAAAPPPIELEADRVEVDDNRGVSVYEGAVVVTQGRRVVRADRVVVRNDAQGPARLEAEGAPATLEDVDAEGRPLRGEGRRIDYDLRGEVVVITGEARLRQGGDRFRGEHIEYRIADGRIRAEGGDARVHILLAPREGATGDGR</sequence>
<evidence type="ECO:0000313" key="7">
    <source>
        <dbReference type="Proteomes" id="UP000276634"/>
    </source>
</evidence>
<evidence type="ECO:0000256" key="2">
    <source>
        <dbReference type="ARBA" id="ARBA00022729"/>
    </source>
</evidence>
<reference evidence="6 7" key="1">
    <citation type="submission" date="2018-11" db="EMBL/GenBank/DDBJ databases">
        <title>Genomic Encyclopedia of Type Strains, Phase IV (KMG-IV): sequencing the most valuable type-strain genomes for metagenomic binning, comparative biology and taxonomic classification.</title>
        <authorList>
            <person name="Goeker M."/>
        </authorList>
    </citation>
    <scope>NUCLEOTIDE SEQUENCE [LARGE SCALE GENOMIC DNA]</scope>
    <source>
        <strain evidence="6 7">DSM 100275</strain>
    </source>
</reference>
<dbReference type="AlphaFoldDB" id="A0A3N1XSY9"/>
<dbReference type="GO" id="GO:0009279">
    <property type="term" value="C:cell outer membrane"/>
    <property type="evidence" value="ECO:0007669"/>
    <property type="project" value="TreeGrafter"/>
</dbReference>
<keyword evidence="2 4" id="KW-0732">Signal</keyword>
<dbReference type="PANTHER" id="PTHR36504:SF1">
    <property type="entry name" value="LIPOPOLYSACCHARIDE EXPORT SYSTEM PROTEIN LPTA"/>
    <property type="match status" value="1"/>
</dbReference>
<feature type="domain" description="Organic solvent tolerance-like N-terminal" evidence="5">
    <location>
        <begin position="35"/>
        <end position="142"/>
    </location>
</feature>
<accession>A0A3N1XSY9</accession>
<keyword evidence="1 4" id="KW-0813">Transport</keyword>
<dbReference type="GO" id="GO:0015920">
    <property type="term" value="P:lipopolysaccharide transport"/>
    <property type="evidence" value="ECO:0007669"/>
    <property type="project" value="UniProtKB-UniRule"/>
</dbReference>
<dbReference type="GO" id="GO:0043165">
    <property type="term" value="P:Gram-negative-bacterium-type cell outer membrane assembly"/>
    <property type="evidence" value="ECO:0007669"/>
    <property type="project" value="UniProtKB-UniRule"/>
</dbReference>
<protein>
    <recommendedName>
        <fullName evidence="4">Lipopolysaccharide export system protein LptA</fullName>
    </recommendedName>
</protein>
<dbReference type="EMBL" id="RJVI01000003">
    <property type="protein sequence ID" value="ROR29760.1"/>
    <property type="molecule type" value="Genomic_DNA"/>
</dbReference>
<dbReference type="OrthoDB" id="9795964at2"/>
<evidence type="ECO:0000256" key="1">
    <source>
        <dbReference type="ARBA" id="ARBA00022448"/>
    </source>
</evidence>
<evidence type="ECO:0000313" key="6">
    <source>
        <dbReference type="EMBL" id="ROR29760.1"/>
    </source>
</evidence>
<comment type="caution">
    <text evidence="6">The sequence shown here is derived from an EMBL/GenBank/DDBJ whole genome shotgun (WGS) entry which is preliminary data.</text>
</comment>
<dbReference type="InterPro" id="IPR014340">
    <property type="entry name" value="LptA"/>
</dbReference>
<evidence type="ECO:0000256" key="4">
    <source>
        <dbReference type="HAMAP-Rule" id="MF_01914"/>
    </source>
</evidence>
<evidence type="ECO:0000256" key="3">
    <source>
        <dbReference type="ARBA" id="ARBA00022764"/>
    </source>
</evidence>
<feature type="signal peptide" evidence="4">
    <location>
        <begin position="1"/>
        <end position="28"/>
    </location>
</feature>
<comment type="function">
    <text evidence="4">Involved in the assembly of lipopolysaccharide (LPS). Required for the translocation of LPS from the inner membrane to the outer membrane. May form a bridge between the inner membrane and the outer membrane, via interactions with LptC and LptD, thereby facilitating LPS transfer across the periplasm.</text>
</comment>
<dbReference type="GO" id="GO:0030288">
    <property type="term" value="C:outer membrane-bounded periplasmic space"/>
    <property type="evidence" value="ECO:0007669"/>
    <property type="project" value="TreeGrafter"/>
</dbReference>
<dbReference type="PANTHER" id="PTHR36504">
    <property type="entry name" value="LIPOPOLYSACCHARIDE EXPORT SYSTEM PROTEIN LPTA"/>
    <property type="match status" value="1"/>
</dbReference>
<proteinExistence type="inferred from homology"/>
<dbReference type="GO" id="GO:0017089">
    <property type="term" value="F:glycolipid transfer activity"/>
    <property type="evidence" value="ECO:0007669"/>
    <property type="project" value="TreeGrafter"/>
</dbReference>
<organism evidence="6 7">
    <name type="scientific">Inmirania thermothiophila</name>
    <dbReference type="NCBI Taxonomy" id="1750597"/>
    <lineage>
        <taxon>Bacteria</taxon>
        <taxon>Pseudomonadati</taxon>
        <taxon>Pseudomonadota</taxon>
        <taxon>Gammaproteobacteria</taxon>
        <taxon>Chromatiales</taxon>
        <taxon>Ectothiorhodospiraceae</taxon>
        <taxon>Inmirania</taxon>
    </lineage>
</organism>